<evidence type="ECO:0000256" key="4">
    <source>
        <dbReference type="ARBA" id="ARBA00023125"/>
    </source>
</evidence>
<evidence type="ECO:0000256" key="2">
    <source>
        <dbReference type="ARBA" id="ARBA00023012"/>
    </source>
</evidence>
<comment type="caution">
    <text evidence="8">The sequence shown here is derived from an EMBL/GenBank/DDBJ whole genome shotgun (WGS) entry which is preliminary data.</text>
</comment>
<keyword evidence="2" id="KW-0902">Two-component regulatory system</keyword>
<dbReference type="InterPro" id="IPR011006">
    <property type="entry name" value="CheY-like_superfamily"/>
</dbReference>
<dbReference type="PANTHER" id="PTHR48111:SF1">
    <property type="entry name" value="TWO-COMPONENT RESPONSE REGULATOR ORR33"/>
    <property type="match status" value="1"/>
</dbReference>
<dbReference type="SMART" id="SM00448">
    <property type="entry name" value="REC"/>
    <property type="match status" value="1"/>
</dbReference>
<evidence type="ECO:0000256" key="1">
    <source>
        <dbReference type="ARBA" id="ARBA00022553"/>
    </source>
</evidence>
<proteinExistence type="predicted"/>
<sequence>MAYILVADDDDLLGELVRFKLEDAGHRVTIIGDGQSALDAARSGEFDLMVLDTMMPVLSGPEVLRALVEEGSRLPVVMLTARKGQSDVLDALSAGARDYLTKPFIPDELVARVNAILKSEGTRAATDG</sequence>
<dbReference type="Gene3D" id="3.40.50.2300">
    <property type="match status" value="1"/>
</dbReference>
<reference evidence="8" key="1">
    <citation type="submission" date="2022-04" db="EMBL/GenBank/DDBJ databases">
        <title>Tomato heritable bacteria conferring resistance against bacterial wilt.</title>
        <authorList>
            <person name="Yin J."/>
        </authorList>
    </citation>
    <scope>NUCLEOTIDE SEQUENCE</scope>
    <source>
        <strain evidence="8">Cra20</strain>
    </source>
</reference>
<organism evidence="8">
    <name type="scientific">Sphingomonas psychrotolerans</name>
    <dbReference type="NCBI Taxonomy" id="1327635"/>
    <lineage>
        <taxon>Bacteria</taxon>
        <taxon>Pseudomonadati</taxon>
        <taxon>Pseudomonadota</taxon>
        <taxon>Alphaproteobacteria</taxon>
        <taxon>Sphingomonadales</taxon>
        <taxon>Sphingomonadaceae</taxon>
        <taxon>Sphingomonas</taxon>
    </lineage>
</organism>
<dbReference type="InterPro" id="IPR001789">
    <property type="entry name" value="Sig_transdc_resp-reg_receiver"/>
</dbReference>
<keyword evidence="4" id="KW-0238">DNA-binding</keyword>
<dbReference type="EMBL" id="JALMLT010000001">
    <property type="protein sequence ID" value="MDT8758030.1"/>
    <property type="molecule type" value="Genomic_DNA"/>
</dbReference>
<feature type="modified residue" description="4-aspartylphosphate" evidence="6">
    <location>
        <position position="52"/>
    </location>
</feature>
<name>A0ABU3N411_9SPHN</name>
<dbReference type="CDD" id="cd17574">
    <property type="entry name" value="REC_OmpR"/>
    <property type="match status" value="1"/>
</dbReference>
<dbReference type="PANTHER" id="PTHR48111">
    <property type="entry name" value="REGULATOR OF RPOS"/>
    <property type="match status" value="1"/>
</dbReference>
<evidence type="ECO:0000259" key="7">
    <source>
        <dbReference type="PROSITE" id="PS50110"/>
    </source>
</evidence>
<feature type="domain" description="Response regulatory" evidence="7">
    <location>
        <begin position="3"/>
        <end position="117"/>
    </location>
</feature>
<keyword evidence="3" id="KW-0805">Transcription regulation</keyword>
<evidence type="ECO:0000256" key="6">
    <source>
        <dbReference type="PROSITE-ProRule" id="PRU00169"/>
    </source>
</evidence>
<dbReference type="PROSITE" id="PS50110">
    <property type="entry name" value="RESPONSE_REGULATORY"/>
    <property type="match status" value="1"/>
</dbReference>
<keyword evidence="5" id="KW-0804">Transcription</keyword>
<gene>
    <name evidence="8" type="ORF">MZO42_04915</name>
</gene>
<evidence type="ECO:0000313" key="8">
    <source>
        <dbReference type="EMBL" id="MDT8758030.1"/>
    </source>
</evidence>
<dbReference type="InterPro" id="IPR039420">
    <property type="entry name" value="WalR-like"/>
</dbReference>
<dbReference type="Pfam" id="PF00072">
    <property type="entry name" value="Response_reg"/>
    <property type="match status" value="1"/>
</dbReference>
<evidence type="ECO:0000256" key="3">
    <source>
        <dbReference type="ARBA" id="ARBA00023015"/>
    </source>
</evidence>
<accession>A0ABU3N411</accession>
<protein>
    <submittedName>
        <fullName evidence="8">Response regulator</fullName>
    </submittedName>
</protein>
<keyword evidence="1 6" id="KW-0597">Phosphoprotein</keyword>
<evidence type="ECO:0000256" key="5">
    <source>
        <dbReference type="ARBA" id="ARBA00023163"/>
    </source>
</evidence>
<dbReference type="SUPFAM" id="SSF52172">
    <property type="entry name" value="CheY-like"/>
    <property type="match status" value="1"/>
</dbReference>